<dbReference type="PANTHER" id="PTHR22930:SF281">
    <property type="entry name" value="NUCLEASE"/>
    <property type="match status" value="1"/>
</dbReference>
<reference evidence="1 2" key="1">
    <citation type="submission" date="2024-02" db="EMBL/GenBank/DDBJ databases">
        <title>High-quality chromosome-scale genome assembly of Pensacola bahiagrass (Paspalum notatum Flugge var. saurae).</title>
        <authorList>
            <person name="Vega J.M."/>
            <person name="Podio M."/>
            <person name="Orjuela J."/>
            <person name="Siena L.A."/>
            <person name="Pessino S.C."/>
            <person name="Combes M.C."/>
            <person name="Mariac C."/>
            <person name="Albertini E."/>
            <person name="Pupilli F."/>
            <person name="Ortiz J.P.A."/>
            <person name="Leblanc O."/>
        </authorList>
    </citation>
    <scope>NUCLEOTIDE SEQUENCE [LARGE SCALE GENOMIC DNA]</scope>
    <source>
        <strain evidence="1">R1</strain>
        <tissue evidence="1">Leaf</tissue>
    </source>
</reference>
<keyword evidence="2" id="KW-1185">Reference proteome</keyword>
<feature type="non-terminal residue" evidence="1">
    <location>
        <position position="224"/>
    </location>
</feature>
<sequence length="224" mass="26014">MVVMFLHILGHDKNDRAIHKEFQRSIETISQMFCSKNLNQFLPTVWTKDRGGLRKNIVATNVLGVCVPDMQFIYTCLVGKDQQLMEGCLEMLYLGRMVTIILLTLDIKVVKDFVLHIEKNPPVKEEELFNTKHAFTRNVIERTFRLLKIRCAIIMNMSYYPIASDIILACCYLDNLVRQQMATSDAFVEELDVFIQQEEINGDTIQSTKTSSQWNEWRVKLADE</sequence>
<organism evidence="1 2">
    <name type="scientific">Paspalum notatum var. saurae</name>
    <dbReference type="NCBI Taxonomy" id="547442"/>
    <lineage>
        <taxon>Eukaryota</taxon>
        <taxon>Viridiplantae</taxon>
        <taxon>Streptophyta</taxon>
        <taxon>Embryophyta</taxon>
        <taxon>Tracheophyta</taxon>
        <taxon>Spermatophyta</taxon>
        <taxon>Magnoliopsida</taxon>
        <taxon>Liliopsida</taxon>
        <taxon>Poales</taxon>
        <taxon>Poaceae</taxon>
        <taxon>PACMAD clade</taxon>
        <taxon>Panicoideae</taxon>
        <taxon>Andropogonodae</taxon>
        <taxon>Paspaleae</taxon>
        <taxon>Paspalinae</taxon>
        <taxon>Paspalum</taxon>
    </lineage>
</organism>
<dbReference type="PANTHER" id="PTHR22930">
    <property type="match status" value="1"/>
</dbReference>
<name>A0AAQ3WEH7_PASNO</name>
<protein>
    <submittedName>
        <fullName evidence="1">Uncharacterized protein</fullName>
    </submittedName>
</protein>
<proteinExistence type="predicted"/>
<dbReference type="EMBL" id="CP144746">
    <property type="protein sequence ID" value="WVZ58858.1"/>
    <property type="molecule type" value="Genomic_DNA"/>
</dbReference>
<accession>A0AAQ3WEH7</accession>
<evidence type="ECO:0000313" key="2">
    <source>
        <dbReference type="Proteomes" id="UP001341281"/>
    </source>
</evidence>
<dbReference type="AlphaFoldDB" id="A0AAQ3WEH7"/>
<gene>
    <name evidence="1" type="ORF">U9M48_009084</name>
</gene>
<dbReference type="Proteomes" id="UP001341281">
    <property type="component" value="Chromosome 02"/>
</dbReference>
<dbReference type="InterPro" id="IPR045249">
    <property type="entry name" value="HARBI1-like"/>
</dbReference>
<evidence type="ECO:0000313" key="1">
    <source>
        <dbReference type="EMBL" id="WVZ58858.1"/>
    </source>
</evidence>